<gene>
    <name evidence="1" type="ORF">PITCH_A1330013</name>
</gene>
<dbReference type="EMBL" id="OJIN01000039">
    <property type="protein sequence ID" value="SPD72400.1"/>
    <property type="molecule type" value="Genomic_DNA"/>
</dbReference>
<evidence type="ECO:0000313" key="1">
    <source>
        <dbReference type="EMBL" id="SPD72400.1"/>
    </source>
</evidence>
<sequence length="94" mass="10984">MRLKSTGLGSTELFGNLTEMEKSMSGVLMMVKIEKPVVWRVRVFLSPQDLRAIVWRALMPWNVQFVITTLLRQCLKHFVDNKLSLRKRPLKNQV</sequence>
<accession>A0A445MSE9</accession>
<proteinExistence type="predicted"/>
<organism evidence="1">
    <name type="scientific">uncultured Desulfobacterium sp</name>
    <dbReference type="NCBI Taxonomy" id="201089"/>
    <lineage>
        <taxon>Bacteria</taxon>
        <taxon>Pseudomonadati</taxon>
        <taxon>Thermodesulfobacteriota</taxon>
        <taxon>Desulfobacteria</taxon>
        <taxon>Desulfobacterales</taxon>
        <taxon>Desulfobacteriaceae</taxon>
        <taxon>Desulfobacterium</taxon>
        <taxon>environmental samples</taxon>
    </lineage>
</organism>
<dbReference type="AlphaFoldDB" id="A0A445MSE9"/>
<protein>
    <submittedName>
        <fullName evidence="1">Uncharacterized protein</fullName>
    </submittedName>
</protein>
<name>A0A445MSE9_9BACT</name>
<reference evidence="1" key="1">
    <citation type="submission" date="2018-01" db="EMBL/GenBank/DDBJ databases">
        <authorList>
            <person name="Regsiter A."/>
            <person name="William W."/>
        </authorList>
    </citation>
    <scope>NUCLEOTIDE SEQUENCE</scope>
    <source>
        <strain evidence="1">TRIP AH-1</strain>
    </source>
</reference>